<evidence type="ECO:0000259" key="3">
    <source>
        <dbReference type="PROSITE" id="PS50112"/>
    </source>
</evidence>
<dbReference type="RefSeq" id="WP_165877081.1">
    <property type="nucleotide sequence ID" value="NZ_SLWB01000014.1"/>
</dbReference>
<dbReference type="Pfam" id="PF13426">
    <property type="entry name" value="PAS_9"/>
    <property type="match status" value="1"/>
</dbReference>
<dbReference type="InterPro" id="IPR052155">
    <property type="entry name" value="Biofilm_reg_signaling"/>
</dbReference>
<dbReference type="NCBIfam" id="TIGR00229">
    <property type="entry name" value="sensory_box"/>
    <property type="match status" value="3"/>
</dbReference>
<dbReference type="SMART" id="SM00065">
    <property type="entry name" value="GAF"/>
    <property type="match status" value="1"/>
</dbReference>
<feature type="domain" description="PAS" evidence="3">
    <location>
        <begin position="505"/>
        <end position="556"/>
    </location>
</feature>
<evidence type="ECO:0000313" key="5">
    <source>
        <dbReference type="EMBL" id="TCN63877.1"/>
    </source>
</evidence>
<dbReference type="PANTHER" id="PTHR44757">
    <property type="entry name" value="DIGUANYLATE CYCLASE DGCP"/>
    <property type="match status" value="1"/>
</dbReference>
<dbReference type="InterPro" id="IPR000014">
    <property type="entry name" value="PAS"/>
</dbReference>
<dbReference type="Pfam" id="PF08448">
    <property type="entry name" value="PAS_4"/>
    <property type="match status" value="1"/>
</dbReference>
<dbReference type="GO" id="GO:0006355">
    <property type="term" value="P:regulation of DNA-templated transcription"/>
    <property type="evidence" value="ECO:0007669"/>
    <property type="project" value="InterPro"/>
</dbReference>
<proteinExistence type="predicted"/>
<dbReference type="InterPro" id="IPR013767">
    <property type="entry name" value="PAS_fold"/>
</dbReference>
<dbReference type="InterPro" id="IPR029016">
    <property type="entry name" value="GAF-like_dom_sf"/>
</dbReference>
<keyword evidence="2" id="KW-0812">Transmembrane</keyword>
<feature type="domain" description="PAS" evidence="3">
    <location>
        <begin position="632"/>
        <end position="684"/>
    </location>
</feature>
<dbReference type="PROSITE" id="PS50112">
    <property type="entry name" value="PAS"/>
    <property type="match status" value="2"/>
</dbReference>
<dbReference type="InterPro" id="IPR001610">
    <property type="entry name" value="PAC"/>
</dbReference>
<keyword evidence="2" id="KW-0472">Membrane</keyword>
<dbReference type="SMART" id="SM00091">
    <property type="entry name" value="PAS"/>
    <property type="match status" value="3"/>
</dbReference>
<accession>A0A4R2E874</accession>
<dbReference type="PROSITE" id="PS50113">
    <property type="entry name" value="PAC"/>
    <property type="match status" value="2"/>
</dbReference>
<dbReference type="SUPFAM" id="SSF55781">
    <property type="entry name" value="GAF domain-like"/>
    <property type="match status" value="1"/>
</dbReference>
<sequence>MGGYSFCDLLERLDVKRVTKRFTLIGVAIGFFVWVIFLVVEVISKGEIVARGGLIELHRHSPSWWLIDTLPIIVGVAAYSIGRLHVLYLRARKQQSQEEQQRSKQLLRFAERLNQGELDAPADFDRDSELGKSILQLRDYLVKSRQEEKVRAEEEKQRSWFADGMAKFADILRLNNDNLEKLSYDIVSNLVKYLNANQGGFFLLEKSDPSDIHFTQTAAFAYDRKRLVRKRVEWGDGLIGACAYEKEPIFMTDIPDSYVSITSGLGGTNPHCLLVVPLVVEGDVQGVMEIASFSVLKDFERRFVEELSKAIALTIKGAKVNSHTAQLLEQSQYQAEQLKEQEEEMRHTIEMLHATQEESARKGVELSNFTESVNNTMVRAEYDISGKLLFANARFLAKMGYSHINEIQGKHISSFINKKDSRWFVKIWDELTKGGNHFEGDMKHVTKQGTDFWSMATYTCVRDQDGAVHKILFMGIDITELKKMSLDLESKVFALNSSAVTAEFDPSGAICSGNIKISAILGYPQNELVKMTVYDFFCPKNALAFRDIWSEVVHGHPQENQYQMVSKGGGERWLQGTFTAVYDMYNELSKVVFIANDITSQKRLELEEQQKNDQLLRQEVELQQKLEEIRAVKIRNEKTLEGAMDAIITINSEEKVELYNRAAEELFGYSKQEVIGQSITMLLPAAYKSLNSGDVIGYLKSEANRFKGARSEVTAADKWGNELSLLLTISEAQIGEDYTYTAFIQNISVELF</sequence>
<dbReference type="SMART" id="SM00086">
    <property type="entry name" value="PAC"/>
    <property type="match status" value="2"/>
</dbReference>
<protein>
    <submittedName>
        <fullName evidence="5">PAS domain S-box-containing protein</fullName>
    </submittedName>
</protein>
<name>A0A4R2E874_9BACT</name>
<evidence type="ECO:0000256" key="2">
    <source>
        <dbReference type="SAM" id="Phobius"/>
    </source>
</evidence>
<evidence type="ECO:0000313" key="6">
    <source>
        <dbReference type="Proteomes" id="UP000294830"/>
    </source>
</evidence>
<dbReference type="AlphaFoldDB" id="A0A4R2E874"/>
<keyword evidence="1" id="KW-0175">Coiled coil</keyword>
<dbReference type="Pfam" id="PF00989">
    <property type="entry name" value="PAS"/>
    <property type="match status" value="1"/>
</dbReference>
<dbReference type="Proteomes" id="UP000294830">
    <property type="component" value="Unassembled WGS sequence"/>
</dbReference>
<dbReference type="InterPro" id="IPR013656">
    <property type="entry name" value="PAS_4"/>
</dbReference>
<dbReference type="PANTHER" id="PTHR44757:SF2">
    <property type="entry name" value="BIOFILM ARCHITECTURE MAINTENANCE PROTEIN MBAA"/>
    <property type="match status" value="1"/>
</dbReference>
<comment type="caution">
    <text evidence="5">The sequence shown here is derived from an EMBL/GenBank/DDBJ whole genome shotgun (WGS) entry which is preliminary data.</text>
</comment>
<gene>
    <name evidence="5" type="ORF">CLV25_11432</name>
</gene>
<dbReference type="InterPro" id="IPR003018">
    <property type="entry name" value="GAF"/>
</dbReference>
<dbReference type="Pfam" id="PF13185">
    <property type="entry name" value="GAF_2"/>
    <property type="match status" value="1"/>
</dbReference>
<dbReference type="EMBL" id="SLWB01000014">
    <property type="protein sequence ID" value="TCN63877.1"/>
    <property type="molecule type" value="Genomic_DNA"/>
</dbReference>
<dbReference type="InterPro" id="IPR000700">
    <property type="entry name" value="PAS-assoc_C"/>
</dbReference>
<keyword evidence="2" id="KW-1133">Transmembrane helix</keyword>
<organism evidence="5 6">
    <name type="scientific">Acetobacteroides hydrogenigenes</name>
    <dbReference type="NCBI Taxonomy" id="979970"/>
    <lineage>
        <taxon>Bacteria</taxon>
        <taxon>Pseudomonadati</taxon>
        <taxon>Bacteroidota</taxon>
        <taxon>Bacteroidia</taxon>
        <taxon>Bacteroidales</taxon>
        <taxon>Rikenellaceae</taxon>
        <taxon>Acetobacteroides</taxon>
    </lineage>
</organism>
<dbReference type="SUPFAM" id="SSF55785">
    <property type="entry name" value="PYP-like sensor domain (PAS domain)"/>
    <property type="match status" value="3"/>
</dbReference>
<dbReference type="CDD" id="cd00130">
    <property type="entry name" value="PAS"/>
    <property type="match status" value="3"/>
</dbReference>
<feature type="domain" description="PAC" evidence="4">
    <location>
        <begin position="558"/>
        <end position="610"/>
    </location>
</feature>
<dbReference type="Gene3D" id="3.30.450.20">
    <property type="entry name" value="PAS domain"/>
    <property type="match status" value="3"/>
</dbReference>
<dbReference type="InterPro" id="IPR035965">
    <property type="entry name" value="PAS-like_dom_sf"/>
</dbReference>
<dbReference type="Gene3D" id="3.30.450.40">
    <property type="match status" value="1"/>
</dbReference>
<reference evidence="5 6" key="1">
    <citation type="submission" date="2019-03" db="EMBL/GenBank/DDBJ databases">
        <title>Genomic Encyclopedia of Archaeal and Bacterial Type Strains, Phase II (KMG-II): from individual species to whole genera.</title>
        <authorList>
            <person name="Goeker M."/>
        </authorList>
    </citation>
    <scope>NUCLEOTIDE SEQUENCE [LARGE SCALE GENOMIC DNA]</scope>
    <source>
        <strain evidence="5 6">RL-C</strain>
    </source>
</reference>
<evidence type="ECO:0000259" key="4">
    <source>
        <dbReference type="PROSITE" id="PS50113"/>
    </source>
</evidence>
<feature type="transmembrane region" description="Helical" evidence="2">
    <location>
        <begin position="22"/>
        <end position="43"/>
    </location>
</feature>
<feature type="domain" description="PAC" evidence="4">
    <location>
        <begin position="438"/>
        <end position="490"/>
    </location>
</feature>
<evidence type="ECO:0000256" key="1">
    <source>
        <dbReference type="SAM" id="Coils"/>
    </source>
</evidence>
<feature type="coiled-coil region" evidence="1">
    <location>
        <begin position="328"/>
        <end position="358"/>
    </location>
</feature>
<keyword evidence="6" id="KW-1185">Reference proteome</keyword>